<dbReference type="InterPro" id="IPR014942">
    <property type="entry name" value="AbiEii"/>
</dbReference>
<dbReference type="AlphaFoldDB" id="A0A1T4JLG1"/>
<keyword evidence="1" id="KW-0808">Transferase</keyword>
<evidence type="ECO:0000313" key="1">
    <source>
        <dbReference type="EMBL" id="SJZ30968.1"/>
    </source>
</evidence>
<sequence length="303" mass="34166">MPFEEQYRRQVALLLRTIPLVAAEDCFALKGGTAINLFIRNMPRLSVDIDLTYLPVQPRDKSLKTIDAAMTRISDRIIKTIPGARVTPSRAESAILKLLLRAEGAQIKIEVTPVLRGCVYEPELRAVSAAVEETFGFAEMQVVSLADLYAGKIVAALDRQHPRDLFDVRDLLANEGISDDLRRAFIVYLLSHGRPMSEVLAPTRKPIQEEFLRGFEGMTEKPVSLDELVAARESIIRAVVGDMPQDHRAFLISFKRGTPEWPLLGLQEAAMLLAVKWRQENLDKLTRKKRDELVKRLAEVLEQ</sequence>
<organism evidence="1 2">
    <name type="scientific">Enhydrobacter aerosaccus</name>
    <dbReference type="NCBI Taxonomy" id="225324"/>
    <lineage>
        <taxon>Bacteria</taxon>
        <taxon>Pseudomonadati</taxon>
        <taxon>Pseudomonadota</taxon>
        <taxon>Alphaproteobacteria</taxon>
        <taxon>Hyphomicrobiales</taxon>
        <taxon>Enhydrobacter</taxon>
    </lineage>
</organism>
<gene>
    <name evidence="1" type="ORF">SAMN02745126_00106</name>
</gene>
<dbReference type="Proteomes" id="UP000190092">
    <property type="component" value="Unassembled WGS sequence"/>
</dbReference>
<dbReference type="EMBL" id="FUWJ01000001">
    <property type="protein sequence ID" value="SJZ30968.1"/>
    <property type="molecule type" value="Genomic_DNA"/>
</dbReference>
<dbReference type="Pfam" id="PF08843">
    <property type="entry name" value="AbiEii"/>
    <property type="match status" value="1"/>
</dbReference>
<reference evidence="2" key="1">
    <citation type="submission" date="2017-02" db="EMBL/GenBank/DDBJ databases">
        <authorList>
            <person name="Varghese N."/>
            <person name="Submissions S."/>
        </authorList>
    </citation>
    <scope>NUCLEOTIDE SEQUENCE [LARGE SCALE GENOMIC DNA]</scope>
    <source>
        <strain evidence="2">ATCC 27094</strain>
    </source>
</reference>
<accession>A0A1T4JLG1</accession>
<dbReference type="OrthoDB" id="1550603at2"/>
<keyword evidence="2" id="KW-1185">Reference proteome</keyword>
<evidence type="ECO:0000313" key="2">
    <source>
        <dbReference type="Proteomes" id="UP000190092"/>
    </source>
</evidence>
<dbReference type="STRING" id="225324.SAMN02745126_00106"/>
<dbReference type="Gene3D" id="3.10.450.620">
    <property type="entry name" value="JHP933, nucleotidyltransferase-like core domain"/>
    <property type="match status" value="1"/>
</dbReference>
<dbReference type="GO" id="GO:0016740">
    <property type="term" value="F:transferase activity"/>
    <property type="evidence" value="ECO:0007669"/>
    <property type="project" value="UniProtKB-KW"/>
</dbReference>
<proteinExistence type="predicted"/>
<protein>
    <submittedName>
        <fullName evidence="1">Nucleotidyl transferase AbiEii toxin, Type IV TA system</fullName>
    </submittedName>
</protein>
<dbReference type="RefSeq" id="WP_085931884.1">
    <property type="nucleotide sequence ID" value="NZ_FUWJ01000001.1"/>
</dbReference>
<name>A0A1T4JLG1_9HYPH</name>